<proteinExistence type="inferred from homology"/>
<dbReference type="GO" id="GO:0008137">
    <property type="term" value="F:NADH dehydrogenase (ubiquinone) activity"/>
    <property type="evidence" value="ECO:0007669"/>
    <property type="project" value="InterPro"/>
</dbReference>
<dbReference type="OrthoDB" id="9811718at2"/>
<comment type="similarity">
    <text evidence="2">Belongs to the complex I subunit 4 family.</text>
</comment>
<feature type="transmembrane region" description="Helical" evidence="7">
    <location>
        <begin position="298"/>
        <end position="319"/>
    </location>
</feature>
<dbReference type="InterPro" id="IPR001750">
    <property type="entry name" value="ND/Mrp_TM"/>
</dbReference>
<dbReference type="GO" id="GO:0048039">
    <property type="term" value="F:ubiquinone binding"/>
    <property type="evidence" value="ECO:0007669"/>
    <property type="project" value="TreeGrafter"/>
</dbReference>
<feature type="transmembrane region" description="Helical" evidence="7">
    <location>
        <begin position="126"/>
        <end position="145"/>
    </location>
</feature>
<dbReference type="AlphaFoldDB" id="A0A1I2A8L5"/>
<evidence type="ECO:0000313" key="10">
    <source>
        <dbReference type="Proteomes" id="UP000199513"/>
    </source>
</evidence>
<feature type="transmembrane region" description="Helical" evidence="7">
    <location>
        <begin position="34"/>
        <end position="52"/>
    </location>
</feature>
<dbReference type="GO" id="GO:0016020">
    <property type="term" value="C:membrane"/>
    <property type="evidence" value="ECO:0007669"/>
    <property type="project" value="UniProtKB-SubCell"/>
</dbReference>
<evidence type="ECO:0000259" key="8">
    <source>
        <dbReference type="Pfam" id="PF00361"/>
    </source>
</evidence>
<protein>
    <submittedName>
        <fullName evidence="9">NADH dehydrogenase subunit M</fullName>
    </submittedName>
</protein>
<keyword evidence="3 6" id="KW-0812">Transmembrane</keyword>
<dbReference type="PRINTS" id="PR01437">
    <property type="entry name" value="NUOXDRDTASE4"/>
</dbReference>
<reference evidence="9 10" key="1">
    <citation type="submission" date="2016-10" db="EMBL/GenBank/DDBJ databases">
        <authorList>
            <person name="de Groot N.N."/>
        </authorList>
    </citation>
    <scope>NUCLEOTIDE SEQUENCE [LARGE SCALE GENOMIC DNA]</scope>
    <source>
        <strain>GEY</strain>
        <strain evidence="10">DSM 9560</strain>
    </source>
</reference>
<dbReference type="PANTHER" id="PTHR43507:SF1">
    <property type="entry name" value="NADH-UBIQUINONE OXIDOREDUCTASE CHAIN 4"/>
    <property type="match status" value="1"/>
</dbReference>
<feature type="transmembrane region" description="Helical" evidence="7">
    <location>
        <begin position="151"/>
        <end position="168"/>
    </location>
</feature>
<gene>
    <name evidence="9" type="ORF">SAMN04488541_100170</name>
</gene>
<feature type="transmembrane region" description="Helical" evidence="7">
    <location>
        <begin position="238"/>
        <end position="260"/>
    </location>
</feature>
<dbReference type="NCBIfam" id="TIGR01972">
    <property type="entry name" value="NDH_I_M"/>
    <property type="match status" value="1"/>
</dbReference>
<evidence type="ECO:0000256" key="2">
    <source>
        <dbReference type="ARBA" id="ARBA00009025"/>
    </source>
</evidence>
<feature type="transmembrane region" description="Helical" evidence="7">
    <location>
        <begin position="490"/>
        <end position="510"/>
    </location>
</feature>
<evidence type="ECO:0000256" key="1">
    <source>
        <dbReference type="ARBA" id="ARBA00004127"/>
    </source>
</evidence>
<dbReference type="InterPro" id="IPR003918">
    <property type="entry name" value="NADH_UbQ_OxRdtase"/>
</dbReference>
<evidence type="ECO:0000256" key="6">
    <source>
        <dbReference type="RuleBase" id="RU000320"/>
    </source>
</evidence>
<keyword evidence="4 7" id="KW-1133">Transmembrane helix</keyword>
<dbReference type="InterPro" id="IPR010227">
    <property type="entry name" value="NADH_Q_OxRdtase_chainM/4"/>
</dbReference>
<accession>A0A1I2A8L5</accession>
<feature type="transmembrane region" description="Helical" evidence="7">
    <location>
        <begin position="441"/>
        <end position="460"/>
    </location>
</feature>
<feature type="transmembrane region" description="Helical" evidence="7">
    <location>
        <begin position="91"/>
        <end position="114"/>
    </location>
</feature>
<feature type="domain" description="NADH:quinone oxidoreductase/Mrp antiporter transmembrane" evidence="8">
    <location>
        <begin position="144"/>
        <end position="436"/>
    </location>
</feature>
<sequence>MTYLLSIIVFLPLFFLLIFCFVPSQQSKIFKMGSVAVTFIQFVLSLVAYLVLPKGEQALIGITDMATLGLVEKYTWIDVQIGQLGRFKIDYFLGIDGLNAALFVLSTFVLWIGSVSSWEIQEKEKGYFSLYMLLSTSVTGCFVALDFFLFFLFFEFMLLPMYFLIGLWGGKRREYAAVKFFIYTFLGSIFILIVLIGLYLSTQSFDMLAMTQLANFRPDTVFHPANDFTLFSFSTREWAFILLFLGFIIKLPAVPMHTWLPDAHVEAPTPISVVLAGILLKVGGYGLIRTAYCIFPEIAFQFSFYVALIGVLSMLYGAFVALGQTNLKRMIAYSSVSHMGFILLGLASATVEGINGAIYQLFSHGILSSMLFLCAGVIYSRTHHLEMENYRGLASKMPQYAVLVTLAFFASLGLPTFSGFIGELMVFLGAFEAGAVGTLPLWLPMLSIFTLLIGAGYFLWTLQKMFFGKFSVKESIRVEALTDLTIREKLMLVTLGVLAVVFGLFPSLILNVSNSSVEYLVKILQAK</sequence>
<feature type="transmembrane region" description="Helical" evidence="7">
    <location>
        <begin position="6"/>
        <end position="22"/>
    </location>
</feature>
<feature type="transmembrane region" description="Helical" evidence="7">
    <location>
        <begin position="272"/>
        <end position="292"/>
    </location>
</feature>
<feature type="transmembrane region" description="Helical" evidence="7">
    <location>
        <begin position="400"/>
        <end position="421"/>
    </location>
</feature>
<keyword evidence="5 7" id="KW-0472">Membrane</keyword>
<dbReference type="Pfam" id="PF00361">
    <property type="entry name" value="Proton_antipo_M"/>
    <property type="match status" value="1"/>
</dbReference>
<name>A0A1I2A8L5_9BACT</name>
<dbReference type="GO" id="GO:0012505">
    <property type="term" value="C:endomembrane system"/>
    <property type="evidence" value="ECO:0007669"/>
    <property type="project" value="UniProtKB-SubCell"/>
</dbReference>
<evidence type="ECO:0000313" key="9">
    <source>
        <dbReference type="EMBL" id="SFE40166.1"/>
    </source>
</evidence>
<dbReference type="GO" id="GO:0015990">
    <property type="term" value="P:electron transport coupled proton transport"/>
    <property type="evidence" value="ECO:0007669"/>
    <property type="project" value="TreeGrafter"/>
</dbReference>
<evidence type="ECO:0000256" key="3">
    <source>
        <dbReference type="ARBA" id="ARBA00022692"/>
    </source>
</evidence>
<evidence type="ECO:0000256" key="7">
    <source>
        <dbReference type="SAM" id="Phobius"/>
    </source>
</evidence>
<feature type="transmembrane region" description="Helical" evidence="7">
    <location>
        <begin position="180"/>
        <end position="200"/>
    </location>
</feature>
<dbReference type="GO" id="GO:0003954">
    <property type="term" value="F:NADH dehydrogenase activity"/>
    <property type="evidence" value="ECO:0007669"/>
    <property type="project" value="TreeGrafter"/>
</dbReference>
<feature type="transmembrane region" description="Helical" evidence="7">
    <location>
        <begin position="331"/>
        <end position="351"/>
    </location>
</feature>
<evidence type="ECO:0000256" key="4">
    <source>
        <dbReference type="ARBA" id="ARBA00022989"/>
    </source>
</evidence>
<dbReference type="EMBL" id="FONY01000001">
    <property type="protein sequence ID" value="SFE40166.1"/>
    <property type="molecule type" value="Genomic_DNA"/>
</dbReference>
<dbReference type="GO" id="GO:0042773">
    <property type="term" value="P:ATP synthesis coupled electron transport"/>
    <property type="evidence" value="ECO:0007669"/>
    <property type="project" value="InterPro"/>
</dbReference>
<feature type="transmembrane region" description="Helical" evidence="7">
    <location>
        <begin position="357"/>
        <end position="379"/>
    </location>
</feature>
<organism evidence="9 10">
    <name type="scientific">Thermoflexibacter ruber</name>
    <dbReference type="NCBI Taxonomy" id="1003"/>
    <lineage>
        <taxon>Bacteria</taxon>
        <taxon>Pseudomonadati</taxon>
        <taxon>Bacteroidota</taxon>
        <taxon>Cytophagia</taxon>
        <taxon>Cytophagales</taxon>
        <taxon>Thermoflexibacteraceae</taxon>
        <taxon>Thermoflexibacter</taxon>
    </lineage>
</organism>
<keyword evidence="10" id="KW-1185">Reference proteome</keyword>
<dbReference type="Proteomes" id="UP000199513">
    <property type="component" value="Unassembled WGS sequence"/>
</dbReference>
<dbReference type="STRING" id="1003.SAMN04488541_100170"/>
<comment type="subcellular location">
    <subcellularLocation>
        <location evidence="1">Endomembrane system</location>
        <topology evidence="1">Multi-pass membrane protein</topology>
    </subcellularLocation>
    <subcellularLocation>
        <location evidence="6">Membrane</location>
        <topology evidence="6">Multi-pass membrane protein</topology>
    </subcellularLocation>
</comment>
<evidence type="ECO:0000256" key="5">
    <source>
        <dbReference type="ARBA" id="ARBA00023136"/>
    </source>
</evidence>
<dbReference type="PANTHER" id="PTHR43507">
    <property type="entry name" value="NADH-UBIQUINONE OXIDOREDUCTASE CHAIN 4"/>
    <property type="match status" value="1"/>
</dbReference>